<reference evidence="1 2" key="1">
    <citation type="submission" date="2020-04" db="EMBL/GenBank/DDBJ databases">
        <title>MicrobeNet Type strains.</title>
        <authorList>
            <person name="Nicholson A.C."/>
        </authorList>
    </citation>
    <scope>NUCLEOTIDE SEQUENCE [LARGE SCALE GENOMIC DNA]</scope>
    <source>
        <strain evidence="1 2">DSM 44956</strain>
    </source>
</reference>
<organism evidence="1 2">
    <name type="scientific">Nocardia gamkensis</name>
    <dbReference type="NCBI Taxonomy" id="352869"/>
    <lineage>
        <taxon>Bacteria</taxon>
        <taxon>Bacillati</taxon>
        <taxon>Actinomycetota</taxon>
        <taxon>Actinomycetes</taxon>
        <taxon>Mycobacteriales</taxon>
        <taxon>Nocardiaceae</taxon>
        <taxon>Nocardia</taxon>
    </lineage>
</organism>
<protein>
    <submittedName>
        <fullName evidence="1">Uncharacterized protein</fullName>
    </submittedName>
</protein>
<dbReference type="Proteomes" id="UP000540698">
    <property type="component" value="Unassembled WGS sequence"/>
</dbReference>
<accession>A0A7X6R314</accession>
<proteinExistence type="predicted"/>
<name>A0A7X6R314_9NOCA</name>
<dbReference type="RefSeq" id="WP_157114240.1">
    <property type="nucleotide sequence ID" value="NZ_JAAXOS010000005.1"/>
</dbReference>
<dbReference type="EMBL" id="JAAXOS010000005">
    <property type="protein sequence ID" value="NKY26812.1"/>
    <property type="molecule type" value="Genomic_DNA"/>
</dbReference>
<sequence length="62" mass="6522">MPFGAAAVPGEKQAVEAVELVSRVSSGPDLSLITVGEHLANGKLRQRIADLGEPHSIFTVVR</sequence>
<comment type="caution">
    <text evidence="1">The sequence shown here is derived from an EMBL/GenBank/DDBJ whole genome shotgun (WGS) entry which is preliminary data.</text>
</comment>
<dbReference type="AlphaFoldDB" id="A0A7X6R314"/>
<gene>
    <name evidence="1" type="ORF">HGB38_11335</name>
</gene>
<keyword evidence="2" id="KW-1185">Reference proteome</keyword>
<evidence type="ECO:0000313" key="2">
    <source>
        <dbReference type="Proteomes" id="UP000540698"/>
    </source>
</evidence>
<evidence type="ECO:0000313" key="1">
    <source>
        <dbReference type="EMBL" id="NKY26812.1"/>
    </source>
</evidence>